<dbReference type="InterPro" id="IPR011041">
    <property type="entry name" value="Quinoprot_gluc/sorb_DH_b-prop"/>
</dbReference>
<dbReference type="InterPro" id="IPR012938">
    <property type="entry name" value="Glc/Sorbosone_DH"/>
</dbReference>
<name>A0AAP9GTL0_9GAMM</name>
<accession>A0AAP9GTL0</accession>
<evidence type="ECO:0000256" key="1">
    <source>
        <dbReference type="SAM" id="SignalP"/>
    </source>
</evidence>
<dbReference type="RefSeq" id="WP_154320153.1">
    <property type="nucleotide sequence ID" value="NZ_CP046045.1"/>
</dbReference>
<dbReference type="AlphaFoldDB" id="A0AAP9GTL0"/>
<dbReference type="SUPFAM" id="SSF50952">
    <property type="entry name" value="Soluble quinoprotein glucose dehydrogenase"/>
    <property type="match status" value="1"/>
</dbReference>
<reference evidence="4" key="1">
    <citation type="submission" date="2019-11" db="EMBL/GenBank/DDBJ databases">
        <title>Escherichia coli 1916D6.</title>
        <authorList>
            <person name="Yao H."/>
            <person name="Du X."/>
            <person name="Yu R."/>
            <person name="Li A."/>
        </authorList>
    </citation>
    <scope>NUCLEOTIDE SEQUENCE [LARGE SCALE GENOMIC DNA]</scope>
    <source>
        <strain evidence="4">19110F47</strain>
    </source>
</reference>
<evidence type="ECO:0000313" key="3">
    <source>
        <dbReference type="EMBL" id="QGM26374.1"/>
    </source>
</evidence>
<dbReference type="Gene3D" id="2.120.10.30">
    <property type="entry name" value="TolB, C-terminal domain"/>
    <property type="match status" value="1"/>
</dbReference>
<dbReference type="PANTHER" id="PTHR19328">
    <property type="entry name" value="HEDGEHOG-INTERACTING PROTEIN"/>
    <property type="match status" value="1"/>
</dbReference>
<evidence type="ECO:0000259" key="2">
    <source>
        <dbReference type="Pfam" id="PF07995"/>
    </source>
</evidence>
<organism evidence="3 4">
    <name type="scientific">Acinetobacter towneri</name>
    <dbReference type="NCBI Taxonomy" id="202956"/>
    <lineage>
        <taxon>Bacteria</taxon>
        <taxon>Pseudomonadati</taxon>
        <taxon>Pseudomonadota</taxon>
        <taxon>Gammaproteobacteria</taxon>
        <taxon>Moraxellales</taxon>
        <taxon>Moraxellaceae</taxon>
        <taxon>Acinetobacter</taxon>
    </lineage>
</organism>
<feature type="chain" id="PRO_5042878308" evidence="1">
    <location>
        <begin position="26"/>
        <end position="389"/>
    </location>
</feature>
<dbReference type="InterPro" id="IPR011042">
    <property type="entry name" value="6-blade_b-propeller_TolB-like"/>
</dbReference>
<gene>
    <name evidence="3" type="ORF">GJD93_01045</name>
</gene>
<dbReference type="Proteomes" id="UP000405075">
    <property type="component" value="Chromosome"/>
</dbReference>
<feature type="domain" description="Glucose/Sorbosone dehydrogenase" evidence="2">
    <location>
        <begin position="57"/>
        <end position="385"/>
    </location>
</feature>
<feature type="signal peptide" evidence="1">
    <location>
        <begin position="1"/>
        <end position="25"/>
    </location>
</feature>
<sequence length="389" mass="42727">MLKINRQYYGFICLVVLGLTTGCNAQVEPKQNTAALESKSTSAQNLQRYQIQPIADFNEPWALAELPDGRLLITEKAGKLKLFDPKTGQSLDVQAIPEVAYGGQGGLGDVILDPEFQQNQQIYLSYAEVGTGGYGAVVIRGKLVLDAKPTPKLTETQRIWQQVPKVSGQGHYAHRIKFGADGKLWISSGERQKFEPAQDLKSNLGKILRLNTDGTTPLDNPFQTHGEIAKQVWSLGHRNPLGMAFDSTGQLWVAEMGPKGGDELNLIAKGENYGYPLVSNGDHYNGLPIPDHATRPEFTAPVLDWTPVISPSSLMFYTGDVFPHWKHKAILGGLSSKAIIVVDTQAQPVRELQRIEMGQRIRGVLQAQDGNIWVIEDGQSARLLKLVAP</sequence>
<dbReference type="PROSITE" id="PS51257">
    <property type="entry name" value="PROKAR_LIPOPROTEIN"/>
    <property type="match status" value="1"/>
</dbReference>
<evidence type="ECO:0000313" key="4">
    <source>
        <dbReference type="Proteomes" id="UP000405075"/>
    </source>
</evidence>
<keyword evidence="1" id="KW-0732">Signal</keyword>
<protein>
    <submittedName>
        <fullName evidence="3">PQQ-dependent sugar dehydrogenase</fullName>
    </submittedName>
</protein>
<proteinExistence type="predicted"/>
<dbReference type="PANTHER" id="PTHR19328:SF75">
    <property type="entry name" value="ALDOSE SUGAR DEHYDROGENASE YLII"/>
    <property type="match status" value="1"/>
</dbReference>
<dbReference type="EMBL" id="CP046045">
    <property type="protein sequence ID" value="QGM26374.1"/>
    <property type="molecule type" value="Genomic_DNA"/>
</dbReference>
<dbReference type="Pfam" id="PF07995">
    <property type="entry name" value="GSDH"/>
    <property type="match status" value="1"/>
</dbReference>